<organism evidence="2 3">
    <name type="scientific">Aquilegia coerulea</name>
    <name type="common">Rocky mountain columbine</name>
    <dbReference type="NCBI Taxonomy" id="218851"/>
    <lineage>
        <taxon>Eukaryota</taxon>
        <taxon>Viridiplantae</taxon>
        <taxon>Streptophyta</taxon>
        <taxon>Embryophyta</taxon>
        <taxon>Tracheophyta</taxon>
        <taxon>Spermatophyta</taxon>
        <taxon>Magnoliopsida</taxon>
        <taxon>Ranunculales</taxon>
        <taxon>Ranunculaceae</taxon>
        <taxon>Thalictroideae</taxon>
        <taxon>Aquilegia</taxon>
    </lineage>
</organism>
<dbReference type="InterPro" id="IPR011659">
    <property type="entry name" value="WD40"/>
</dbReference>
<dbReference type="OrthoDB" id="43744at2759"/>
<evidence type="ECO:0000313" key="2">
    <source>
        <dbReference type="EMBL" id="PIA47647.1"/>
    </source>
</evidence>
<feature type="chain" id="PRO_5013794473" description="Dipeptidylpeptidase IV N-terminal domain-containing protein" evidence="1">
    <location>
        <begin position="32"/>
        <end position="736"/>
    </location>
</feature>
<protein>
    <recommendedName>
        <fullName evidence="4">Dipeptidylpeptidase IV N-terminal domain-containing protein</fullName>
    </recommendedName>
</protein>
<dbReference type="Pfam" id="PF07676">
    <property type="entry name" value="PD40"/>
    <property type="match status" value="5"/>
</dbReference>
<feature type="signal peptide" evidence="1">
    <location>
        <begin position="1"/>
        <end position="31"/>
    </location>
</feature>
<dbReference type="AlphaFoldDB" id="A0A2G5DWK4"/>
<evidence type="ECO:0000256" key="1">
    <source>
        <dbReference type="SAM" id="SignalP"/>
    </source>
</evidence>
<keyword evidence="3" id="KW-1185">Reference proteome</keyword>
<keyword evidence="1" id="KW-0732">Signal</keyword>
<reference evidence="2 3" key="1">
    <citation type="submission" date="2017-09" db="EMBL/GenBank/DDBJ databases">
        <title>WGS assembly of Aquilegia coerulea Goldsmith.</title>
        <authorList>
            <person name="Hodges S."/>
            <person name="Kramer E."/>
            <person name="Nordborg M."/>
            <person name="Tomkins J."/>
            <person name="Borevitz J."/>
            <person name="Derieg N."/>
            <person name="Yan J."/>
            <person name="Mihaltcheva S."/>
            <person name="Hayes R.D."/>
            <person name="Rokhsar D."/>
        </authorList>
    </citation>
    <scope>NUCLEOTIDE SEQUENCE [LARGE SCALE GENOMIC DNA]</scope>
    <source>
        <strain evidence="3">cv. Goldsmith</strain>
    </source>
</reference>
<sequence length="736" mass="81932">MNRHHHHHHRRSQPPLHIVFLFFIFLSTTTTSSTTEEYDNNLSTGSSIVFATLGRTQYNFDIFTQTTYHQNDEVQLTDGESVNYNGFFPSSTSSSSTSFLFNQTLSLDSSSSSLPSLQVVYVTERNGTCNIYLDGVYYGDIDDSDTELGGGRRRSVLEIRPTRRVQIPLLQSKDNINGQISMKDRPSISEEYLVYVSTHENPRLPRKSWAAVYSTHLITGETRRLTPNGIADFSPSISPSGIWTAVASSGEKGWDGEIEGLNTGIYVFKTKDGSDRVKVVEHGGWPCWFDEFTIYFHRESDDGWWSVYRAILPQHDMIHAESVMIERVTPPGLHVFTPATSIENNNFIAVATRRPSSSFRHIELFDIAQNQFIQLTRPISPDKHHYNPFLSPDGSRVGYHRCRGSVNKGKGNSPLLLENIKNLDTEVSLFRIDGSFPSFSPDGKHIAYVGLPGLYVVNSDGSGRRRVYPGTAFSTAWDWKRKGVVYTSVGPIFATEKTQVDIISVNVDEEESGELGLTYAYNKLTIGGQNNAFPSASPDGKWIVFRSGRSGHKNLYIMDAIEGEKGGLHQLTEGPWTDTMCNWSPDGEWIAFASDRDNPGGGSFAIYFIHPNGTGLKKVIHSGEGGRTNHPWFSPDSKSLVFTSDFAAVSAEPIANSHHFQPYGDIFIAKADGSGIQRLTHNSYEDGTPAWGPTFMKPVDVAELPFSGSMCAFDDCHWLNKAPAHRFLASPKPRCS</sequence>
<dbReference type="SUPFAM" id="SSF82171">
    <property type="entry name" value="DPP6 N-terminal domain-like"/>
    <property type="match status" value="1"/>
</dbReference>
<dbReference type="FunCoup" id="A0A2G5DWK4">
    <property type="interactions" value="114"/>
</dbReference>
<name>A0A2G5DWK4_AQUCA</name>
<evidence type="ECO:0008006" key="4">
    <source>
        <dbReference type="Google" id="ProtNLM"/>
    </source>
</evidence>
<dbReference type="Gene3D" id="2.120.10.30">
    <property type="entry name" value="TolB, C-terminal domain"/>
    <property type="match status" value="2"/>
</dbReference>
<dbReference type="InterPro" id="IPR011042">
    <property type="entry name" value="6-blade_b-propeller_TolB-like"/>
</dbReference>
<dbReference type="Proteomes" id="UP000230069">
    <property type="component" value="Unassembled WGS sequence"/>
</dbReference>
<dbReference type="EMBL" id="KZ305031">
    <property type="protein sequence ID" value="PIA47647.1"/>
    <property type="molecule type" value="Genomic_DNA"/>
</dbReference>
<gene>
    <name evidence="2" type="ORF">AQUCO_01400337v1</name>
</gene>
<evidence type="ECO:0000313" key="3">
    <source>
        <dbReference type="Proteomes" id="UP000230069"/>
    </source>
</evidence>
<dbReference type="PANTHER" id="PTHR32161">
    <property type="entry name" value="DPP6 N-TERMINAL DOMAIN-LIKE PROTEIN"/>
    <property type="match status" value="1"/>
</dbReference>
<dbReference type="STRING" id="218851.A0A2G5DWK4"/>
<accession>A0A2G5DWK4</accession>
<proteinExistence type="predicted"/>
<dbReference type="PANTHER" id="PTHR32161:SF8">
    <property type="entry name" value="DPP6 N-TERMINAL DOMAIN-LIKE PROTEIN"/>
    <property type="match status" value="1"/>
</dbReference>
<dbReference type="InParanoid" id="A0A2G5DWK4"/>